<evidence type="ECO:0000256" key="3">
    <source>
        <dbReference type="ARBA" id="ARBA00022833"/>
    </source>
</evidence>
<keyword evidence="2 5" id="KW-0863">Zinc-finger</keyword>
<dbReference type="Gene3D" id="6.10.140.2220">
    <property type="match status" value="1"/>
</dbReference>
<keyword evidence="1" id="KW-0479">Metal-binding</keyword>
<proteinExistence type="inferred from homology"/>
<organism evidence="7 8">
    <name type="scientific">Stylophora pistillata</name>
    <name type="common">Smooth cauliflower coral</name>
    <dbReference type="NCBI Taxonomy" id="50429"/>
    <lineage>
        <taxon>Eukaryota</taxon>
        <taxon>Metazoa</taxon>
        <taxon>Cnidaria</taxon>
        <taxon>Anthozoa</taxon>
        <taxon>Hexacorallia</taxon>
        <taxon>Scleractinia</taxon>
        <taxon>Astrocoeniina</taxon>
        <taxon>Pocilloporidae</taxon>
        <taxon>Stylophora</taxon>
    </lineage>
</organism>
<dbReference type="SUPFAM" id="SSF144232">
    <property type="entry name" value="HIT/MYND zinc finger-like"/>
    <property type="match status" value="1"/>
</dbReference>
<dbReference type="PANTHER" id="PTHR11102">
    <property type="entry name" value="SEL-1-LIKE PROTEIN"/>
    <property type="match status" value="1"/>
</dbReference>
<dbReference type="Pfam" id="PF01753">
    <property type="entry name" value="zf-MYND"/>
    <property type="match status" value="1"/>
</dbReference>
<dbReference type="SMART" id="SM00671">
    <property type="entry name" value="SEL1"/>
    <property type="match status" value="5"/>
</dbReference>
<protein>
    <submittedName>
        <fullName evidence="7">Uncharacterized protein YbeQ</fullName>
    </submittedName>
</protein>
<dbReference type="AlphaFoldDB" id="A0A2B4RVS9"/>
<keyword evidence="3" id="KW-0862">Zinc</keyword>
<dbReference type="Gene3D" id="1.25.40.10">
    <property type="entry name" value="Tetratricopeptide repeat domain"/>
    <property type="match status" value="2"/>
</dbReference>
<evidence type="ECO:0000256" key="2">
    <source>
        <dbReference type="ARBA" id="ARBA00022771"/>
    </source>
</evidence>
<dbReference type="Proteomes" id="UP000225706">
    <property type="component" value="Unassembled WGS sequence"/>
</dbReference>
<keyword evidence="8" id="KW-1185">Reference proteome</keyword>
<comment type="caution">
    <text evidence="7">The sequence shown here is derived from an EMBL/GenBank/DDBJ whole genome shotgun (WGS) entry which is preliminary data.</text>
</comment>
<comment type="similarity">
    <text evidence="4">Belongs to the sel-1 family.</text>
</comment>
<name>A0A2B4RVS9_STYPI</name>
<accession>A0A2B4RVS9</accession>
<dbReference type="Pfam" id="PF08238">
    <property type="entry name" value="Sel1"/>
    <property type="match status" value="5"/>
</dbReference>
<dbReference type="InterPro" id="IPR011990">
    <property type="entry name" value="TPR-like_helical_dom_sf"/>
</dbReference>
<evidence type="ECO:0000313" key="7">
    <source>
        <dbReference type="EMBL" id="PFX20428.1"/>
    </source>
</evidence>
<dbReference type="InterPro" id="IPR002893">
    <property type="entry name" value="Znf_MYND"/>
</dbReference>
<gene>
    <name evidence="7" type="primary">ybeQ</name>
    <name evidence="7" type="ORF">AWC38_SpisGene15129</name>
</gene>
<dbReference type="PROSITE" id="PS50865">
    <property type="entry name" value="ZF_MYND_2"/>
    <property type="match status" value="1"/>
</dbReference>
<evidence type="ECO:0000256" key="1">
    <source>
        <dbReference type="ARBA" id="ARBA00022723"/>
    </source>
</evidence>
<dbReference type="SUPFAM" id="SSF81901">
    <property type="entry name" value="HCP-like"/>
    <property type="match status" value="1"/>
</dbReference>
<dbReference type="STRING" id="50429.A0A2B4RVS9"/>
<evidence type="ECO:0000256" key="4">
    <source>
        <dbReference type="ARBA" id="ARBA00038101"/>
    </source>
</evidence>
<dbReference type="SUPFAM" id="SSF48452">
    <property type="entry name" value="TPR-like"/>
    <property type="match status" value="1"/>
</dbReference>
<evidence type="ECO:0000259" key="6">
    <source>
        <dbReference type="PROSITE" id="PS50865"/>
    </source>
</evidence>
<dbReference type="EMBL" id="LSMT01000318">
    <property type="protein sequence ID" value="PFX20428.1"/>
    <property type="molecule type" value="Genomic_DNA"/>
</dbReference>
<dbReference type="InterPro" id="IPR006597">
    <property type="entry name" value="Sel1-like"/>
</dbReference>
<sequence>MDFFNTADFNLEKYLKESYGSVDVLIDRAKKGELFSQIELGIAYGEGVQGFVEKDTEKAIGWLDTAVTNGCIFPSVIQRLGQLLDETAEPRNQRKAYDLYHKAALLGSTPAQLNLAEMYRCGLEGVVNEDIKEAFEWYKKAAGESTVEYSSETGGIGLLLAGTVNRIENAFSNSRQTALSSLFKHYLEGNCPEGRPQPTKAVYYLTKAAELGDTKAQRELGEICLTGSCEQIKDLKKARRWLEKASSSGDVRANQLLQQCGKDEDVLHDAPDISEEAIEQCHAIQEEKCKERADANRHPFAIYKPVAFSEEMLQKYLWSPTARTYLHAYKLVKEGLEILCKSDFTDEKGITLIAHGYLTEFSVLQAFPHMQNDLLPNIIQLCEKTLIKNPCFFEGLLLTIALHGLKLGESFEKITQDNRRIKMSIVNLINLIKKAEPNSLPSEDQYEFDKSYSSWLHVLYNYLAAIYCVDGLHEFSAEFFTTSLECCPSNFEAKRGIGFSLMQLYISKNSSEKLEFSSLNIKIQSVSFPRVLTWTKEELRKNAVKMLKEYLEEAPSCSRWYPNVCYYLANIASQSLEKNLQEFRMYFEMGQNAEENRLPFFQPVDLPIKDSMIPLYQLFANVQPPAHCGNKVCTEEVKQTELKFCGKCRKIRYCSRACQRADWKNHKAECTTAKEPKSKNELDELD</sequence>
<evidence type="ECO:0000313" key="8">
    <source>
        <dbReference type="Proteomes" id="UP000225706"/>
    </source>
</evidence>
<dbReference type="GO" id="GO:0008270">
    <property type="term" value="F:zinc ion binding"/>
    <property type="evidence" value="ECO:0007669"/>
    <property type="project" value="UniProtKB-KW"/>
</dbReference>
<reference evidence="8" key="1">
    <citation type="journal article" date="2017" name="bioRxiv">
        <title>Comparative analysis of the genomes of Stylophora pistillata and Acropora digitifera provides evidence for extensive differences between species of corals.</title>
        <authorList>
            <person name="Voolstra C.R."/>
            <person name="Li Y."/>
            <person name="Liew Y.J."/>
            <person name="Baumgarten S."/>
            <person name="Zoccola D."/>
            <person name="Flot J.-F."/>
            <person name="Tambutte S."/>
            <person name="Allemand D."/>
            <person name="Aranda M."/>
        </authorList>
    </citation>
    <scope>NUCLEOTIDE SEQUENCE [LARGE SCALE GENOMIC DNA]</scope>
</reference>
<dbReference type="InterPro" id="IPR050767">
    <property type="entry name" value="Sel1_AlgK"/>
</dbReference>
<dbReference type="PANTHER" id="PTHR11102:SF160">
    <property type="entry name" value="ERAD-ASSOCIATED E3 UBIQUITIN-PROTEIN LIGASE COMPONENT HRD3"/>
    <property type="match status" value="1"/>
</dbReference>
<evidence type="ECO:0000256" key="5">
    <source>
        <dbReference type="PROSITE-ProRule" id="PRU00134"/>
    </source>
</evidence>
<dbReference type="OrthoDB" id="5953540at2759"/>
<feature type="domain" description="MYND-type" evidence="6">
    <location>
        <begin position="630"/>
        <end position="670"/>
    </location>
</feature>